<gene>
    <name evidence="1" type="ORF">IQ260_08270</name>
</gene>
<dbReference type="Proteomes" id="UP000615026">
    <property type="component" value="Unassembled WGS sequence"/>
</dbReference>
<name>A0A928X1C9_LEPEC</name>
<dbReference type="InterPro" id="IPR021799">
    <property type="entry name" value="PIN-like_prokaryotic"/>
</dbReference>
<dbReference type="AlphaFoldDB" id="A0A928X1C9"/>
<protein>
    <submittedName>
        <fullName evidence="1">DUF3368 domain-containing protein</fullName>
    </submittedName>
</protein>
<dbReference type="Pfam" id="PF11848">
    <property type="entry name" value="DUF3368"/>
    <property type="match status" value="1"/>
</dbReference>
<organism evidence="1 2">
    <name type="scientific">Leptolyngbya cf. ectocarpi LEGE 11479</name>
    <dbReference type="NCBI Taxonomy" id="1828722"/>
    <lineage>
        <taxon>Bacteria</taxon>
        <taxon>Bacillati</taxon>
        <taxon>Cyanobacteriota</taxon>
        <taxon>Cyanophyceae</taxon>
        <taxon>Leptolyngbyales</taxon>
        <taxon>Leptolyngbyaceae</taxon>
        <taxon>Leptolyngbya group</taxon>
        <taxon>Leptolyngbya</taxon>
    </lineage>
</organism>
<proteinExistence type="predicted"/>
<keyword evidence="2" id="KW-1185">Reference proteome</keyword>
<dbReference type="PANTHER" id="PTHR39550:SF1">
    <property type="entry name" value="SLL0658 PROTEIN"/>
    <property type="match status" value="1"/>
</dbReference>
<dbReference type="EMBL" id="JADEXP010000052">
    <property type="protein sequence ID" value="MBE9066647.1"/>
    <property type="molecule type" value="Genomic_DNA"/>
</dbReference>
<dbReference type="PANTHER" id="PTHR39550">
    <property type="entry name" value="SLL0658 PROTEIN"/>
    <property type="match status" value="1"/>
</dbReference>
<accession>A0A928X1C9</accession>
<sequence length="155" mass="17127">MIVVADTSPLCYLVLIGFIDVLPQLYKQVFIPERVQLELSDSGAPDAVRAWITQPPGWLTICSVEEPDDLQDLDPGERDAISLAETLGANLMILDDKPARKIASQRKLNVIGLLGVLATADQQGLIDFVAAIEALKRTSFRVSPRLLDDLVKRYR</sequence>
<dbReference type="RefSeq" id="WP_193992555.1">
    <property type="nucleotide sequence ID" value="NZ_JADEXP010000052.1"/>
</dbReference>
<reference evidence="1" key="1">
    <citation type="submission" date="2020-10" db="EMBL/GenBank/DDBJ databases">
        <authorList>
            <person name="Castelo-Branco R."/>
            <person name="Eusebio N."/>
            <person name="Adriana R."/>
            <person name="Vieira A."/>
            <person name="Brugerolle De Fraissinette N."/>
            <person name="Rezende De Castro R."/>
            <person name="Schneider M.P."/>
            <person name="Vasconcelos V."/>
            <person name="Leao P.N."/>
        </authorList>
    </citation>
    <scope>NUCLEOTIDE SEQUENCE</scope>
    <source>
        <strain evidence="1">LEGE 11479</strain>
    </source>
</reference>
<evidence type="ECO:0000313" key="2">
    <source>
        <dbReference type="Proteomes" id="UP000615026"/>
    </source>
</evidence>
<comment type="caution">
    <text evidence="1">The sequence shown here is derived from an EMBL/GenBank/DDBJ whole genome shotgun (WGS) entry which is preliminary data.</text>
</comment>
<evidence type="ECO:0000313" key="1">
    <source>
        <dbReference type="EMBL" id="MBE9066647.1"/>
    </source>
</evidence>